<evidence type="ECO:0000256" key="1">
    <source>
        <dbReference type="ARBA" id="ARBA00004141"/>
    </source>
</evidence>
<evidence type="ECO:0000256" key="2">
    <source>
        <dbReference type="ARBA" id="ARBA00022692"/>
    </source>
</evidence>
<evidence type="ECO:0000256" key="3">
    <source>
        <dbReference type="ARBA" id="ARBA00022989"/>
    </source>
</evidence>
<keyword evidence="7" id="KW-1185">Reference proteome</keyword>
<protein>
    <recommendedName>
        <fullName evidence="8">DoxX family protein</fullName>
    </recommendedName>
</protein>
<dbReference type="InterPro" id="IPR032808">
    <property type="entry name" value="DoxX"/>
</dbReference>
<comment type="caution">
    <text evidence="6">The sequence shown here is derived from an EMBL/GenBank/DDBJ whole genome shotgun (WGS) entry which is preliminary data.</text>
</comment>
<accession>A0ABU1TNL6</accession>
<evidence type="ECO:0008006" key="8">
    <source>
        <dbReference type="Google" id="ProtNLM"/>
    </source>
</evidence>
<evidence type="ECO:0000256" key="4">
    <source>
        <dbReference type="ARBA" id="ARBA00023136"/>
    </source>
</evidence>
<proteinExistence type="predicted"/>
<dbReference type="Pfam" id="PF13564">
    <property type="entry name" value="DoxX_2"/>
    <property type="match status" value="1"/>
</dbReference>
<keyword evidence="3 5" id="KW-1133">Transmembrane helix</keyword>
<reference evidence="6 7" key="1">
    <citation type="submission" date="2023-07" db="EMBL/GenBank/DDBJ databases">
        <title>Sorghum-associated microbial communities from plants grown in Nebraska, USA.</title>
        <authorList>
            <person name="Schachtman D."/>
        </authorList>
    </citation>
    <scope>NUCLEOTIDE SEQUENCE [LARGE SCALE GENOMIC DNA]</scope>
    <source>
        <strain evidence="6 7">3773</strain>
    </source>
</reference>
<keyword evidence="4 5" id="KW-0472">Membrane</keyword>
<keyword evidence="2 5" id="KW-0812">Transmembrane</keyword>
<dbReference type="RefSeq" id="WP_310024963.1">
    <property type="nucleotide sequence ID" value="NZ_JAVDVI010000003.1"/>
</dbReference>
<dbReference type="Proteomes" id="UP001255185">
    <property type="component" value="Unassembled WGS sequence"/>
</dbReference>
<sequence>MKATKKQLIIGWTLSGLVILFMLFDATIKFLKPVEVIQTTVNELGYTEDHISIHGILALIATLLYAVPRTSILGAILLTGYFGGAIASHLRVDNPTFSHTLFPLYVGLLTWGGLWLRNIKLRQIFPFATQNNINNL</sequence>
<dbReference type="EMBL" id="JAVDVI010000003">
    <property type="protein sequence ID" value="MDR6967028.1"/>
    <property type="molecule type" value="Genomic_DNA"/>
</dbReference>
<feature type="transmembrane region" description="Helical" evidence="5">
    <location>
        <begin position="72"/>
        <end position="90"/>
    </location>
</feature>
<comment type="subcellular location">
    <subcellularLocation>
        <location evidence="1">Membrane</location>
        <topology evidence="1">Multi-pass membrane protein</topology>
    </subcellularLocation>
</comment>
<evidence type="ECO:0000313" key="7">
    <source>
        <dbReference type="Proteomes" id="UP001255185"/>
    </source>
</evidence>
<gene>
    <name evidence="6" type="ORF">J2X31_001028</name>
</gene>
<feature type="transmembrane region" description="Helical" evidence="5">
    <location>
        <begin position="96"/>
        <end position="116"/>
    </location>
</feature>
<name>A0ABU1TNL6_9FLAO</name>
<evidence type="ECO:0000313" key="6">
    <source>
        <dbReference type="EMBL" id="MDR6967028.1"/>
    </source>
</evidence>
<feature type="transmembrane region" description="Helical" evidence="5">
    <location>
        <begin position="12"/>
        <end position="31"/>
    </location>
</feature>
<evidence type="ECO:0000256" key="5">
    <source>
        <dbReference type="SAM" id="Phobius"/>
    </source>
</evidence>
<feature type="transmembrane region" description="Helical" evidence="5">
    <location>
        <begin position="51"/>
        <end position="67"/>
    </location>
</feature>
<organism evidence="6 7">
    <name type="scientific">Flavobacterium arsenatis</name>
    <dbReference type="NCBI Taxonomy" id="1484332"/>
    <lineage>
        <taxon>Bacteria</taxon>
        <taxon>Pseudomonadati</taxon>
        <taxon>Bacteroidota</taxon>
        <taxon>Flavobacteriia</taxon>
        <taxon>Flavobacteriales</taxon>
        <taxon>Flavobacteriaceae</taxon>
        <taxon>Flavobacterium</taxon>
    </lineage>
</organism>